<sequence>IDVSAIQNVAKDQQASELQSLDLSVYDINTLEKGIISQVDEAIGHKEYEISTVLEKGNGNLPEDYYEKKIRLGEMTPFGTILGEENAAIENSDRLKRSDDALSELERYLQSQAALQAQKRMKPKNNSIKKNDVLEKEDKLIIRKNKDNSKKRRKSKIESVAGEKNYESMGEDNLKTKEKFQRCFSGSEYIPSEEQSSSEDYCKQKTSKRKRLIKKRKITKNYLDSGESSWEDSDDGHITKKRKIKELDDGNIDLFTDRIKQLNCWDLKRLELHTVCDVFKCPKVIWDKLYLYQQVAVKWFWELNQKRCGGILGDEMGLGKTIQIIAFLAGLHISRIDDYDTGYSGLGPSIIVCPTTVMHQWVREFRNWYPPLRVAILHESGTFNGKDRSKLISALHMYTQGVLITSYAALVQFQEKIIAKKWHYVILDEGHKIRNNNAQVTIVAKKFDTPHRLILSGSPLQNNLRELWSLFDFIYPGKLGTLQAFTTRFQTPIVQGGYANASQFQVTLAYKCALILKDTITPYLLRRMKCDVDDHIHLPNKTEQVLFCRLTDEQRHYYKCYVENLDIETIARGKAKMFIALFNMRKICNHPDLYSGGPRKDFTITLNNTEDEEFSFGYWGRSGKMIVIETLLKLWQDQGHRVLLFTQGKKMLVILEEFVMRRGYKYLKLDGQTCISNRQPLIDKFNKDESYFVMLLTTKVGGLGINLTGADRVVIYDPDWNPATDTQARERAWRIGQRKEVTIYRLITAGTIEEKIYHRQIFKQFLSNKVLKDPRQRRFFKSNDLIELFTLSETVKNGTNETAAIFAGTNSEIRFDPIKIDTCNDENKNDSSMADDVQKTEITFSESKIEEMKKIAQKLSKKFINNISLKKEGTSEDCAEENKKVNNDGESVYGADGNIIAKRAQELVKNMGEKSRTKAEEHEDSEQIKIMRDDKTSSKNNKRVNSDVQVNICVKRNKIKSEHPVKKVKISHRKHKKDKYEKFEGRFVPHLLKCKRVKRKKENLVKRMSQDEYVLHNLFTKSGLETVLKHDTIMEGGPSDYAIVEAEAEKLAQEAVKSLKESRAQVPQVRKPIFSLPLVSRHKQDEGNSLLAAIKKRNMILETTSEENELAKQIVSWLCSQGGTASTDEIVREFRQKIGSGKSPLFKTLLSKIANFYRAPDKIGYWTVRDEFK</sequence>
<evidence type="ECO:0000256" key="2">
    <source>
        <dbReference type="ARBA" id="ARBA00007025"/>
    </source>
</evidence>
<dbReference type="GO" id="GO:0008094">
    <property type="term" value="F:ATP-dependent activity, acting on DNA"/>
    <property type="evidence" value="ECO:0007669"/>
    <property type="project" value="TreeGrafter"/>
</dbReference>
<proteinExistence type="evidence at transcript level"/>
<dbReference type="PROSITE" id="PS51192">
    <property type="entry name" value="HELICASE_ATP_BIND_1"/>
    <property type="match status" value="1"/>
</dbReference>
<dbReference type="PANTHER" id="PTHR45629:SF7">
    <property type="entry name" value="DNA EXCISION REPAIR PROTEIN ERCC-6-RELATED"/>
    <property type="match status" value="1"/>
</dbReference>
<evidence type="ECO:0000256" key="7">
    <source>
        <dbReference type="ARBA" id="ARBA00022763"/>
    </source>
</evidence>
<evidence type="ECO:0000256" key="9">
    <source>
        <dbReference type="ARBA" id="ARBA00022801"/>
    </source>
</evidence>
<dbReference type="GO" id="GO:0005524">
    <property type="term" value="F:ATP binding"/>
    <property type="evidence" value="ECO:0007669"/>
    <property type="project" value="InterPro"/>
</dbReference>
<dbReference type="InterPro" id="IPR001650">
    <property type="entry name" value="Helicase_C-like"/>
</dbReference>
<dbReference type="Gene3D" id="3.40.50.300">
    <property type="entry name" value="P-loop containing nucleotide triphosphate hydrolases"/>
    <property type="match status" value="1"/>
</dbReference>
<keyword evidence="15" id="KW-0469">Meiosis</keyword>
<evidence type="ECO:0000256" key="11">
    <source>
        <dbReference type="ARBA" id="ARBA00022840"/>
    </source>
</evidence>
<dbReference type="InterPro" id="IPR050496">
    <property type="entry name" value="SNF2_RAD54_helicase_repair"/>
</dbReference>
<keyword evidence="12" id="KW-0238">DNA-binding</keyword>
<evidence type="ECO:0000256" key="4">
    <source>
        <dbReference type="ARBA" id="ARBA00015341"/>
    </source>
</evidence>
<dbReference type="EMBL" id="GBBI01003806">
    <property type="protein sequence ID" value="JAC14906.1"/>
    <property type="molecule type" value="mRNA"/>
</dbReference>
<dbReference type="GO" id="GO:0006283">
    <property type="term" value="P:transcription-coupled nucleotide-excision repair"/>
    <property type="evidence" value="ECO:0007669"/>
    <property type="project" value="TreeGrafter"/>
</dbReference>
<dbReference type="AlphaFoldDB" id="A0A023F1L7"/>
<dbReference type="CDD" id="cd18000">
    <property type="entry name" value="DEXHc_ERCC6"/>
    <property type="match status" value="1"/>
</dbReference>
<dbReference type="FunFam" id="3.40.50.10810:FF:000094">
    <property type="entry name" value="DNA excision repair protein ERCC-6"/>
    <property type="match status" value="1"/>
</dbReference>
<keyword evidence="9" id="KW-0378">Hydrolase</keyword>
<dbReference type="Pfam" id="PF25875">
    <property type="entry name" value="WHD_Rad26_CSB"/>
    <property type="match status" value="1"/>
</dbReference>
<comment type="subunit">
    <text evidence="3">Interacts (via N-terminus) with spn-A/Rad51.</text>
</comment>
<dbReference type="GO" id="GO:0051321">
    <property type="term" value="P:meiotic cell cycle"/>
    <property type="evidence" value="ECO:0007669"/>
    <property type="project" value="UniProtKB-KW"/>
</dbReference>
<evidence type="ECO:0000256" key="15">
    <source>
        <dbReference type="ARBA" id="ARBA00023254"/>
    </source>
</evidence>
<feature type="region of interest" description="Disordered" evidence="19">
    <location>
        <begin position="911"/>
        <end position="941"/>
    </location>
</feature>
<evidence type="ECO:0000256" key="16">
    <source>
        <dbReference type="ARBA" id="ARBA00023306"/>
    </source>
</evidence>
<dbReference type="GO" id="GO:0051301">
    <property type="term" value="P:cell division"/>
    <property type="evidence" value="ECO:0007669"/>
    <property type="project" value="UniProtKB-KW"/>
</dbReference>
<accession>A0A023F1L7</accession>
<keyword evidence="16" id="KW-0131">Cell cycle</keyword>
<dbReference type="SMART" id="SM00487">
    <property type="entry name" value="DEXDc"/>
    <property type="match status" value="1"/>
</dbReference>
<dbReference type="InterPro" id="IPR038718">
    <property type="entry name" value="SNF2-like_sf"/>
</dbReference>
<keyword evidence="10" id="KW-0347">Helicase</keyword>
<evidence type="ECO:0000259" key="20">
    <source>
        <dbReference type="PROSITE" id="PS51192"/>
    </source>
</evidence>
<dbReference type="InterPro" id="IPR058951">
    <property type="entry name" value="WHD_Rad26_CSB-like"/>
</dbReference>
<dbReference type="CDD" id="cd18793">
    <property type="entry name" value="SF2_C_SNF"/>
    <property type="match status" value="1"/>
</dbReference>
<evidence type="ECO:0000256" key="17">
    <source>
        <dbReference type="ARBA" id="ARBA00024776"/>
    </source>
</evidence>
<evidence type="ECO:0000256" key="13">
    <source>
        <dbReference type="ARBA" id="ARBA00023204"/>
    </source>
</evidence>
<evidence type="ECO:0000256" key="8">
    <source>
        <dbReference type="ARBA" id="ARBA00022776"/>
    </source>
</evidence>
<evidence type="ECO:0000256" key="5">
    <source>
        <dbReference type="ARBA" id="ARBA00022618"/>
    </source>
</evidence>
<evidence type="ECO:0000256" key="19">
    <source>
        <dbReference type="SAM" id="MobiDB-lite"/>
    </source>
</evidence>
<feature type="non-terminal residue" evidence="22">
    <location>
        <position position="1"/>
    </location>
</feature>
<dbReference type="InterPro" id="IPR049730">
    <property type="entry name" value="SNF2/RAD54-like_C"/>
</dbReference>
<dbReference type="SUPFAM" id="SSF52540">
    <property type="entry name" value="P-loop containing nucleoside triphosphate hydrolases"/>
    <property type="match status" value="2"/>
</dbReference>
<dbReference type="GO" id="GO:0016787">
    <property type="term" value="F:hydrolase activity"/>
    <property type="evidence" value="ECO:0007669"/>
    <property type="project" value="UniProtKB-KW"/>
</dbReference>
<keyword evidence="11" id="KW-0067">ATP-binding</keyword>
<keyword evidence="14" id="KW-0539">Nucleus</keyword>
<comment type="subcellular location">
    <subcellularLocation>
        <location evidence="1">Nucleus</location>
    </subcellularLocation>
</comment>
<dbReference type="Pfam" id="PF00176">
    <property type="entry name" value="SNF2-rel_dom"/>
    <property type="match status" value="1"/>
</dbReference>
<dbReference type="SMART" id="SM00490">
    <property type="entry name" value="HELICc"/>
    <property type="match status" value="1"/>
</dbReference>
<keyword evidence="13" id="KW-0234">DNA repair</keyword>
<dbReference type="Pfam" id="PF00271">
    <property type="entry name" value="Helicase_C"/>
    <property type="match status" value="1"/>
</dbReference>
<evidence type="ECO:0000256" key="1">
    <source>
        <dbReference type="ARBA" id="ARBA00004123"/>
    </source>
</evidence>
<dbReference type="InterPro" id="IPR014001">
    <property type="entry name" value="Helicase_ATP-bd"/>
</dbReference>
<protein>
    <recommendedName>
        <fullName evidence="4">DNA repair and recombination protein RAD54-like</fullName>
    </recommendedName>
    <alternativeName>
        <fullName evidence="18">Protein okra</fullName>
    </alternativeName>
</protein>
<feature type="compositionally biased region" description="Basic and acidic residues" evidence="19">
    <location>
        <begin position="911"/>
        <end position="937"/>
    </location>
</feature>
<name>A0A023F1L7_TRIIF</name>
<dbReference type="GO" id="GO:0005634">
    <property type="term" value="C:nucleus"/>
    <property type="evidence" value="ECO:0007669"/>
    <property type="project" value="TreeGrafter"/>
</dbReference>
<dbReference type="CDD" id="cd22254">
    <property type="entry name" value="CSB_WHD"/>
    <property type="match status" value="1"/>
</dbReference>
<evidence type="ECO:0000256" key="10">
    <source>
        <dbReference type="ARBA" id="ARBA00022806"/>
    </source>
</evidence>
<comment type="function">
    <text evidence="17">Involved in mitotic DNA repair and meiotic recombination. Functions in the recombinational DNA repair pathway. Essential for interhomolog gene conversion (GC), but may have a less important role in intersister GC than spn-A/Rad51. In the presence of DNA, spn-A/Rad51 enhances the ATPase activity of okr/Rad54.</text>
</comment>
<keyword evidence="5" id="KW-0132">Cell division</keyword>
<evidence type="ECO:0000259" key="21">
    <source>
        <dbReference type="PROSITE" id="PS51194"/>
    </source>
</evidence>
<keyword evidence="8" id="KW-0498">Mitosis</keyword>
<feature type="domain" description="Helicase C-terminal" evidence="21">
    <location>
        <begin position="627"/>
        <end position="786"/>
    </location>
</feature>
<evidence type="ECO:0000256" key="3">
    <source>
        <dbReference type="ARBA" id="ARBA00011467"/>
    </source>
</evidence>
<dbReference type="Gene3D" id="3.40.50.10810">
    <property type="entry name" value="Tandem AAA-ATPase domain"/>
    <property type="match status" value="1"/>
</dbReference>
<evidence type="ECO:0000256" key="6">
    <source>
        <dbReference type="ARBA" id="ARBA00022741"/>
    </source>
</evidence>
<feature type="domain" description="Helicase ATP-binding" evidence="20">
    <location>
        <begin position="301"/>
        <end position="477"/>
    </location>
</feature>
<dbReference type="PANTHER" id="PTHR45629">
    <property type="entry name" value="SNF2/RAD54 FAMILY MEMBER"/>
    <property type="match status" value="1"/>
</dbReference>
<evidence type="ECO:0000256" key="14">
    <source>
        <dbReference type="ARBA" id="ARBA00023242"/>
    </source>
</evidence>
<dbReference type="PROSITE" id="PS51194">
    <property type="entry name" value="HELICASE_CTER"/>
    <property type="match status" value="1"/>
</dbReference>
<organism evidence="22">
    <name type="scientific">Triatoma infestans</name>
    <name type="common">Assassin bug</name>
    <dbReference type="NCBI Taxonomy" id="30076"/>
    <lineage>
        <taxon>Eukaryota</taxon>
        <taxon>Metazoa</taxon>
        <taxon>Ecdysozoa</taxon>
        <taxon>Arthropoda</taxon>
        <taxon>Hexapoda</taxon>
        <taxon>Insecta</taxon>
        <taxon>Pterygota</taxon>
        <taxon>Neoptera</taxon>
        <taxon>Paraneoptera</taxon>
        <taxon>Hemiptera</taxon>
        <taxon>Heteroptera</taxon>
        <taxon>Panheteroptera</taxon>
        <taxon>Cimicomorpha</taxon>
        <taxon>Reduviidae</taxon>
        <taxon>Triatominae</taxon>
        <taxon>Triatoma</taxon>
    </lineage>
</organism>
<evidence type="ECO:0000313" key="22">
    <source>
        <dbReference type="EMBL" id="JAC14906.1"/>
    </source>
</evidence>
<reference evidence="22" key="1">
    <citation type="journal article" date="2014" name="PLoS Negl. Trop. Dis.">
        <title>An updated insight into the Sialotranscriptome of Triatoma infestans: developmental stage and geographic variations.</title>
        <authorList>
            <person name="Schwarz A."/>
            <person name="Medrano-Mercado N."/>
            <person name="Schaub G.A."/>
            <person name="Struchiner C.J."/>
            <person name="Bargues M.D."/>
            <person name="Levy M.Z."/>
            <person name="Ribeiro J.M."/>
        </authorList>
    </citation>
    <scope>NUCLEOTIDE SEQUENCE</scope>
    <source>
        <strain evidence="22">Chile</strain>
        <tissue evidence="22">Salivary glands</tissue>
    </source>
</reference>
<comment type="similarity">
    <text evidence="2">Belongs to the SNF2/RAD54 helicase family.</text>
</comment>
<evidence type="ECO:0000256" key="12">
    <source>
        <dbReference type="ARBA" id="ARBA00023125"/>
    </source>
</evidence>
<dbReference type="InterPro" id="IPR027417">
    <property type="entry name" value="P-loop_NTPase"/>
</dbReference>
<keyword evidence="7" id="KW-0227">DNA damage</keyword>
<dbReference type="InterPro" id="IPR000330">
    <property type="entry name" value="SNF2_N"/>
</dbReference>
<evidence type="ECO:0000256" key="18">
    <source>
        <dbReference type="ARBA" id="ARBA00029956"/>
    </source>
</evidence>
<keyword evidence="6" id="KW-0547">Nucleotide-binding</keyword>